<dbReference type="RefSeq" id="WP_119090038.1">
    <property type="nucleotide sequence ID" value="NZ_QXIW01000033.1"/>
</dbReference>
<organism evidence="1 2">
    <name type="scientific">Candidatus Cryosericum hinesii</name>
    <dbReference type="NCBI Taxonomy" id="2290915"/>
    <lineage>
        <taxon>Bacteria</taxon>
        <taxon>Pseudomonadati</taxon>
        <taxon>Caldisericota/Cryosericota group</taxon>
        <taxon>Candidatus Cryosericota</taxon>
        <taxon>Candidatus Cryosericia</taxon>
        <taxon>Candidatus Cryosericales</taxon>
        <taxon>Candidatus Cryosericaceae</taxon>
        <taxon>Candidatus Cryosericum</taxon>
    </lineage>
</organism>
<proteinExistence type="predicted"/>
<gene>
    <name evidence="1" type="ORF">SMC3_08280</name>
</gene>
<dbReference type="EMBL" id="QXIW01000033">
    <property type="protein sequence ID" value="RIE11775.1"/>
    <property type="molecule type" value="Genomic_DNA"/>
</dbReference>
<accession>A0A398D9N4</accession>
<reference evidence="1 2" key="1">
    <citation type="submission" date="2018-09" db="EMBL/GenBank/DDBJ databases">
        <title>Discovery and Ecogenomic Context for Candidatus Cryosericales, a Global Caldiserica Order Active in Thawing Permafrost.</title>
        <authorList>
            <person name="Martinez M.A."/>
            <person name="Woodcroft B.J."/>
            <person name="Ignacio Espinoza J.C."/>
            <person name="Zayed A."/>
            <person name="Singleton C.M."/>
            <person name="Boyd J."/>
            <person name="Li Y.-F."/>
            <person name="Purvine S."/>
            <person name="Maughan H."/>
            <person name="Hodgkins S.B."/>
            <person name="Anderson D."/>
            <person name="Sederholm M."/>
            <person name="Temperton B."/>
            <person name="Saleska S.R."/>
            <person name="Tyson G.W."/>
            <person name="Rich V.I."/>
        </authorList>
    </citation>
    <scope>NUCLEOTIDE SEQUENCE [LARGE SCALE GENOMIC DNA]</scope>
    <source>
        <strain evidence="1 2">SMC3</strain>
    </source>
</reference>
<name>A0A398D9N4_9BACT</name>
<evidence type="ECO:0000313" key="1">
    <source>
        <dbReference type="EMBL" id="RIE11775.1"/>
    </source>
</evidence>
<sequence length="349" mass="37989">MSAGEQIVEWLYKNQLQVDEQWSVRTERGFTWWPYQHAQTIEVTGEVRGPDGVSGSCLAIRTEVLRDLDLTDSAAVFINEVVKGGMYSMSGLVYDASMRRLDLCSLAIVHEDTREWLQLLMSVAAVLQIGEAAGMAAAFVNYSGARASEATSGHPINGMRTTPDEMANIGRSVIIPHGQEPGTWTGEEFEDVVGQYMQRAPSLLATGDQTGFTVEFPYGDLSSLCEATADRPHPAYGNGLRVTQSFPVSKSSDAEGAGFALLMNATELAGKPLGYGFGSYFYREGLLCFSTFFPNFMHKPGLLPNLYFAAAQRARALSVTLTGKDWTGDSFDIRHSAEGWAFFGPAPTG</sequence>
<protein>
    <submittedName>
        <fullName evidence="1">Uncharacterized protein</fullName>
    </submittedName>
</protein>
<comment type="caution">
    <text evidence="1">The sequence shown here is derived from an EMBL/GenBank/DDBJ whole genome shotgun (WGS) entry which is preliminary data.</text>
</comment>
<dbReference type="AlphaFoldDB" id="A0A398D9N4"/>
<evidence type="ECO:0000313" key="2">
    <source>
        <dbReference type="Proteomes" id="UP000266042"/>
    </source>
</evidence>
<dbReference type="Proteomes" id="UP000266042">
    <property type="component" value="Unassembled WGS sequence"/>
</dbReference>